<accession>A0A2J7TCA8</accession>
<proteinExistence type="predicted"/>
<evidence type="ECO:0000313" key="3">
    <source>
        <dbReference type="Proteomes" id="UP000236286"/>
    </source>
</evidence>
<dbReference type="AlphaFoldDB" id="A0A2J7TCA8"/>
<dbReference type="Pfam" id="PF03432">
    <property type="entry name" value="Relaxase"/>
    <property type="match status" value="1"/>
</dbReference>
<dbReference type="RefSeq" id="WP_102845255.1">
    <property type="nucleotide sequence ID" value="NZ_PDZR01000033.1"/>
</dbReference>
<feature type="domain" description="MobA/VirD2-like nuclease" evidence="1">
    <location>
        <begin position="19"/>
        <end position="86"/>
    </location>
</feature>
<evidence type="ECO:0000313" key="2">
    <source>
        <dbReference type="EMBL" id="PNG24398.1"/>
    </source>
</evidence>
<sequence length="93" mass="10794">MNAGYSPSAWIRNRGTLNLYSLSINPDQGLGELTRAKYRDYVDRVEKKLGLEGQPRAIVFHIKEGREDCHVVWSRIDYQTRRRFTCRSTMTGS</sequence>
<evidence type="ECO:0000259" key="1">
    <source>
        <dbReference type="Pfam" id="PF03432"/>
    </source>
</evidence>
<dbReference type="InterPro" id="IPR005094">
    <property type="entry name" value="Endonuclease_MobA/VirD2"/>
</dbReference>
<organism evidence="2 3">
    <name type="scientific">Methylocella silvestris</name>
    <dbReference type="NCBI Taxonomy" id="199596"/>
    <lineage>
        <taxon>Bacteria</taxon>
        <taxon>Pseudomonadati</taxon>
        <taxon>Pseudomonadota</taxon>
        <taxon>Alphaproteobacteria</taxon>
        <taxon>Hyphomicrobiales</taxon>
        <taxon>Beijerinckiaceae</taxon>
        <taxon>Methylocella</taxon>
    </lineage>
</organism>
<gene>
    <name evidence="2" type="ORF">CR492_18750</name>
</gene>
<protein>
    <recommendedName>
        <fullName evidence="1">MobA/VirD2-like nuclease domain-containing protein</fullName>
    </recommendedName>
</protein>
<dbReference type="OrthoDB" id="1826980at2"/>
<dbReference type="EMBL" id="PDZR01000033">
    <property type="protein sequence ID" value="PNG24398.1"/>
    <property type="molecule type" value="Genomic_DNA"/>
</dbReference>
<comment type="caution">
    <text evidence="2">The sequence shown here is derived from an EMBL/GenBank/DDBJ whole genome shotgun (WGS) entry which is preliminary data.</text>
</comment>
<dbReference type="Proteomes" id="UP000236286">
    <property type="component" value="Unassembled WGS sequence"/>
</dbReference>
<reference evidence="2 3" key="1">
    <citation type="submission" date="2017-10" db="EMBL/GenBank/DDBJ databases">
        <title>Genome announcement of Methylocella silvestris TVC from permafrost.</title>
        <authorList>
            <person name="Wang J."/>
            <person name="Geng K."/>
            <person name="Ul-Haque F."/>
            <person name="Crombie A.T."/>
            <person name="Street L.E."/>
            <person name="Wookey P.A."/>
            <person name="Murrell J.C."/>
            <person name="Pratscher J."/>
        </authorList>
    </citation>
    <scope>NUCLEOTIDE SEQUENCE [LARGE SCALE GENOMIC DNA]</scope>
    <source>
        <strain evidence="2 3">TVC</strain>
    </source>
</reference>
<name>A0A2J7TCA8_METSI</name>